<reference evidence="1" key="1">
    <citation type="journal article" date="2016" name="Nature">
        <title>Redefining the invertebrate RNA virosphere.</title>
        <authorList>
            <person name="Shi M."/>
            <person name="Lin X.D."/>
            <person name="Tian J.H."/>
            <person name="Chen L.J."/>
            <person name="Chen X."/>
            <person name="Li C.X."/>
            <person name="Qin X.C."/>
            <person name="Li J."/>
            <person name="Cao J.P."/>
            <person name="Eden J.S."/>
            <person name="Buchmann J."/>
            <person name="Wang W."/>
            <person name="Xu J."/>
            <person name="Holmes E.C."/>
            <person name="Zhang Y.Z."/>
        </authorList>
    </citation>
    <scope>NUCLEOTIDE SEQUENCE [LARGE SCALE GENOMIC DNA]</scope>
    <source>
        <strain evidence="1">BHJP58499</strain>
    </source>
</reference>
<dbReference type="EMBL" id="KX884406">
    <property type="protein sequence ID" value="APG78643.1"/>
    <property type="molecule type" value="Genomic_RNA"/>
</dbReference>
<dbReference type="KEGG" id="vg:30762954"/>
<protein>
    <submittedName>
        <fullName evidence="1">Uncharacterized protein</fullName>
    </submittedName>
</protein>
<keyword evidence="2" id="KW-1185">Reference proteome</keyword>
<sequence length="152" mass="17238">MSGRIRPRRRLPQVSSAQAAGGAERFRCYLGVTFRFQNGLSLHTVKSNILAIHLKRPYVSRGYIRELKLTLQRVGGPSRIAVRQPSGDNPQTPTVCHVCRDERPIYTYLWSDLGISETWCKGDEAPTISVDNFKVARVLEDGYCEFLYTETC</sequence>
<accession>A0A1L3KMQ1</accession>
<dbReference type="GeneID" id="30762954"/>
<dbReference type="Proteomes" id="UP000202142">
    <property type="component" value="Segment"/>
</dbReference>
<name>A0A1L3KMQ1_9MONO</name>
<evidence type="ECO:0000313" key="1">
    <source>
        <dbReference type="EMBL" id="APG78643.1"/>
    </source>
</evidence>
<organism evidence="1">
    <name type="scientific">Beihai rhabdo-like virus 4</name>
    <dbReference type="NCBI Taxonomy" id="1922654"/>
    <lineage>
        <taxon>Viruses</taxon>
        <taxon>Riboviria</taxon>
        <taxon>Orthornavirae</taxon>
        <taxon>Negarnaviricota</taxon>
        <taxon>Haploviricotina</taxon>
        <taxon>Monjiviricetes</taxon>
        <taxon>Mononegavirales</taxon>
        <taxon>Nyamiviridae</taxon>
        <taxon>Berhavirus</taxon>
        <taxon>Berhavirus beihaiense</taxon>
    </lineage>
</organism>
<dbReference type="RefSeq" id="YP_009333417.1">
    <property type="nucleotide sequence ID" value="NC_032543.1"/>
</dbReference>
<evidence type="ECO:0000313" key="2">
    <source>
        <dbReference type="Proteomes" id="UP000202142"/>
    </source>
</evidence>
<proteinExistence type="predicted"/>